<dbReference type="RefSeq" id="WP_143165777.1">
    <property type="nucleotide sequence ID" value="NZ_FQXG01000007.1"/>
</dbReference>
<gene>
    <name evidence="1" type="ORF">SAMN02745129_4043</name>
</gene>
<evidence type="ECO:0000313" key="1">
    <source>
        <dbReference type="EMBL" id="SHI09338.1"/>
    </source>
</evidence>
<dbReference type="Proteomes" id="UP000184268">
    <property type="component" value="Unassembled WGS sequence"/>
</dbReference>
<organism evidence="1 2">
    <name type="scientific">Ferrimonas marina</name>
    <dbReference type="NCBI Taxonomy" id="299255"/>
    <lineage>
        <taxon>Bacteria</taxon>
        <taxon>Pseudomonadati</taxon>
        <taxon>Pseudomonadota</taxon>
        <taxon>Gammaproteobacteria</taxon>
        <taxon>Alteromonadales</taxon>
        <taxon>Ferrimonadaceae</taxon>
        <taxon>Ferrimonas</taxon>
    </lineage>
</organism>
<dbReference type="AlphaFoldDB" id="A0A1M5YBW6"/>
<name>A0A1M5YBW6_9GAMM</name>
<sequence length="59" mass="6853">MAIETVTAIWVVLLMSSVWMWNNRKWADEVEFWKEAALKEQERADNAELAIAELISDIS</sequence>
<dbReference type="EMBL" id="FQXG01000007">
    <property type="protein sequence ID" value="SHI09338.1"/>
    <property type="molecule type" value="Genomic_DNA"/>
</dbReference>
<accession>A0A1M5YBW6</accession>
<reference evidence="1 2" key="1">
    <citation type="submission" date="2016-11" db="EMBL/GenBank/DDBJ databases">
        <authorList>
            <person name="Jaros S."/>
            <person name="Januszkiewicz K."/>
            <person name="Wedrychowicz H."/>
        </authorList>
    </citation>
    <scope>NUCLEOTIDE SEQUENCE [LARGE SCALE GENOMIC DNA]</scope>
    <source>
        <strain evidence="1 2">DSM 16917</strain>
    </source>
</reference>
<keyword evidence="2" id="KW-1185">Reference proteome</keyword>
<protein>
    <submittedName>
        <fullName evidence="1">Uncharacterized protein</fullName>
    </submittedName>
</protein>
<evidence type="ECO:0000313" key="2">
    <source>
        <dbReference type="Proteomes" id="UP000184268"/>
    </source>
</evidence>
<proteinExistence type="predicted"/>